<proteinExistence type="predicted"/>
<sequence>MKFNQRIVLFVAVLSAVFPVIDTCSSQQRRKNSSVNPVRSPTAPPTIFSDCSTIYSSVYCLNGGRCFNYTIGHLHLPACQCPEGFMGERCELKYLSSIALADARMVAFVGVAILSIGVALLTLLSALSPAGGQW</sequence>
<dbReference type="EnsemblMetazoa" id="PPAI007709-RA">
    <property type="protein sequence ID" value="PPAI007709-PA"/>
    <property type="gene ID" value="PPAI007709"/>
</dbReference>
<dbReference type="OrthoDB" id="6133584at2759"/>
<keyword evidence="3" id="KW-1185">Reference proteome</keyword>
<dbReference type="SUPFAM" id="SSF57196">
    <property type="entry name" value="EGF/Laminin"/>
    <property type="match status" value="1"/>
</dbReference>
<keyword evidence="1" id="KW-1015">Disulfide bond</keyword>
<dbReference type="PROSITE" id="PS50026">
    <property type="entry name" value="EGF_3"/>
    <property type="match status" value="1"/>
</dbReference>
<accession>A0A1B0DHS5</accession>
<protein>
    <submittedName>
        <fullName evidence="2">Uncharacterized protein</fullName>
    </submittedName>
</protein>
<dbReference type="GO" id="GO:0048018">
    <property type="term" value="F:receptor ligand activity"/>
    <property type="evidence" value="ECO:0007669"/>
    <property type="project" value="InterPro"/>
</dbReference>
<evidence type="ECO:0000313" key="2">
    <source>
        <dbReference type="EnsemblMetazoa" id="PPAI007709-PA"/>
    </source>
</evidence>
<dbReference type="Pfam" id="PF00008">
    <property type="entry name" value="EGF"/>
    <property type="match status" value="1"/>
</dbReference>
<dbReference type="GeneID" id="129804376"/>
<dbReference type="KEGG" id="ppap:129804376"/>
<dbReference type="Proteomes" id="UP000092462">
    <property type="component" value="Unassembled WGS sequence"/>
</dbReference>
<dbReference type="Gene3D" id="2.10.25.10">
    <property type="entry name" value="Laminin"/>
    <property type="match status" value="1"/>
</dbReference>
<dbReference type="SMART" id="SM00181">
    <property type="entry name" value="EGF"/>
    <property type="match status" value="1"/>
</dbReference>
<evidence type="ECO:0000256" key="1">
    <source>
        <dbReference type="PROSITE-ProRule" id="PRU00076"/>
    </source>
</evidence>
<dbReference type="GO" id="GO:0007173">
    <property type="term" value="P:epidermal growth factor receptor signaling pathway"/>
    <property type="evidence" value="ECO:0007669"/>
    <property type="project" value="InterPro"/>
</dbReference>
<dbReference type="AlphaFoldDB" id="A0A1B0DHS5"/>
<evidence type="ECO:0000313" key="3">
    <source>
        <dbReference type="Proteomes" id="UP000092462"/>
    </source>
</evidence>
<dbReference type="VEuPathDB" id="VectorBase:PPAPM1_003971"/>
<name>A0A1B0DHS5_PHLPP</name>
<dbReference type="CDD" id="cd00054">
    <property type="entry name" value="EGF_CA"/>
    <property type="match status" value="1"/>
</dbReference>
<keyword evidence="1" id="KW-0245">EGF-like domain</keyword>
<dbReference type="PROSITE" id="PS00022">
    <property type="entry name" value="EGF_1"/>
    <property type="match status" value="1"/>
</dbReference>
<dbReference type="EMBL" id="AJVK01034149">
    <property type="status" value="NOT_ANNOTATED_CDS"/>
    <property type="molecule type" value="Genomic_DNA"/>
</dbReference>
<dbReference type="RefSeq" id="XP_055707605.1">
    <property type="nucleotide sequence ID" value="XM_055851630.1"/>
</dbReference>
<dbReference type="PROSITE" id="PS01186">
    <property type="entry name" value="EGF_2"/>
    <property type="match status" value="1"/>
</dbReference>
<dbReference type="PANTHER" id="PTHR12332">
    <property type="entry name" value="KEREN-RELATED"/>
    <property type="match status" value="1"/>
</dbReference>
<dbReference type="InterPro" id="IPR000742">
    <property type="entry name" value="EGF"/>
</dbReference>
<dbReference type="InterPro" id="IPR043403">
    <property type="entry name" value="Gurken/Spitz"/>
</dbReference>
<dbReference type="VEuPathDB" id="VectorBase:PPAI007709"/>
<dbReference type="PANTHER" id="PTHR12332:SF1">
    <property type="entry name" value="KEREN-RELATED"/>
    <property type="match status" value="1"/>
</dbReference>
<organism evidence="2 3">
    <name type="scientific">Phlebotomus papatasi</name>
    <name type="common">Sandfly</name>
    <dbReference type="NCBI Taxonomy" id="29031"/>
    <lineage>
        <taxon>Eukaryota</taxon>
        <taxon>Metazoa</taxon>
        <taxon>Ecdysozoa</taxon>
        <taxon>Arthropoda</taxon>
        <taxon>Hexapoda</taxon>
        <taxon>Insecta</taxon>
        <taxon>Pterygota</taxon>
        <taxon>Neoptera</taxon>
        <taxon>Endopterygota</taxon>
        <taxon>Diptera</taxon>
        <taxon>Nematocera</taxon>
        <taxon>Psychodoidea</taxon>
        <taxon>Psychodidae</taxon>
        <taxon>Phlebotomus</taxon>
        <taxon>Phlebotomus</taxon>
    </lineage>
</organism>
<comment type="caution">
    <text evidence="1">Lacks conserved residue(s) required for the propagation of feature annotation.</text>
</comment>
<feature type="disulfide bond" evidence="1">
    <location>
        <begin position="81"/>
        <end position="90"/>
    </location>
</feature>
<reference evidence="2" key="1">
    <citation type="submission" date="2022-08" db="UniProtKB">
        <authorList>
            <consortium name="EnsemblMetazoa"/>
        </authorList>
    </citation>
    <scope>IDENTIFICATION</scope>
    <source>
        <strain evidence="2">Israel</strain>
    </source>
</reference>
<dbReference type="GO" id="GO:0005154">
    <property type="term" value="F:epidermal growth factor receptor binding"/>
    <property type="evidence" value="ECO:0007669"/>
    <property type="project" value="InterPro"/>
</dbReference>